<dbReference type="EMBL" id="ML769462">
    <property type="protein sequence ID" value="KAE9399958.1"/>
    <property type="molecule type" value="Genomic_DNA"/>
</dbReference>
<name>A0A6A4HRH4_9AGAR</name>
<sequence length="339" mass="38799">ICQLRGKTGIFDTKHSHWIPKDREELRHWSTAYRDAQTLDERKTIFENHGIRWSSLWLLDYWDPTRMLVIDAMHCVLEGIVHYHCRHVLRLDGSNRQTSTDGTSYAFDWSWTPYDQDSVPNHLKLDPKHIPGVAKTQDALCYAIEGDNSLSLDRLWTRIDNRSTLGSLKFVAHTLELPLSLNTIDPTISSLYNQRVQCRERNNTKKKKTRGISLPSGENASQKNHFIALLLTWRLKQPHNSSAFIFPTGTPEILLYIQRVIRETITPSWLNSVPKNFGDAKAGTIKADEWRTLATIFLPIALITLWGDHNGSAPASDTHTESGFLLQALDRTMDLFQAT</sequence>
<dbReference type="Proteomes" id="UP000799118">
    <property type="component" value="Unassembled WGS sequence"/>
</dbReference>
<reference evidence="1" key="1">
    <citation type="journal article" date="2019" name="Environ. Microbiol.">
        <title>Fungal ecological strategies reflected in gene transcription - a case study of two litter decomposers.</title>
        <authorList>
            <person name="Barbi F."/>
            <person name="Kohler A."/>
            <person name="Barry K."/>
            <person name="Baskaran P."/>
            <person name="Daum C."/>
            <person name="Fauchery L."/>
            <person name="Ihrmark K."/>
            <person name="Kuo A."/>
            <person name="LaButti K."/>
            <person name="Lipzen A."/>
            <person name="Morin E."/>
            <person name="Grigoriev I.V."/>
            <person name="Henrissat B."/>
            <person name="Lindahl B."/>
            <person name="Martin F."/>
        </authorList>
    </citation>
    <scope>NUCLEOTIDE SEQUENCE</scope>
    <source>
        <strain evidence="1">JB14</strain>
    </source>
</reference>
<feature type="non-terminal residue" evidence="1">
    <location>
        <position position="1"/>
    </location>
</feature>
<dbReference type="AlphaFoldDB" id="A0A6A4HRH4"/>
<proteinExistence type="predicted"/>
<protein>
    <submittedName>
        <fullName evidence="1">Uncharacterized protein</fullName>
    </submittedName>
</protein>
<organism evidence="1 2">
    <name type="scientific">Gymnopus androsaceus JB14</name>
    <dbReference type="NCBI Taxonomy" id="1447944"/>
    <lineage>
        <taxon>Eukaryota</taxon>
        <taxon>Fungi</taxon>
        <taxon>Dikarya</taxon>
        <taxon>Basidiomycota</taxon>
        <taxon>Agaricomycotina</taxon>
        <taxon>Agaricomycetes</taxon>
        <taxon>Agaricomycetidae</taxon>
        <taxon>Agaricales</taxon>
        <taxon>Marasmiineae</taxon>
        <taxon>Omphalotaceae</taxon>
        <taxon>Gymnopus</taxon>
    </lineage>
</organism>
<keyword evidence="2" id="KW-1185">Reference proteome</keyword>
<dbReference type="OrthoDB" id="3234349at2759"/>
<accession>A0A6A4HRH4</accession>
<gene>
    <name evidence="1" type="ORF">BT96DRAFT_795446</name>
</gene>
<feature type="non-terminal residue" evidence="1">
    <location>
        <position position="339"/>
    </location>
</feature>
<evidence type="ECO:0000313" key="1">
    <source>
        <dbReference type="EMBL" id="KAE9399958.1"/>
    </source>
</evidence>
<evidence type="ECO:0000313" key="2">
    <source>
        <dbReference type="Proteomes" id="UP000799118"/>
    </source>
</evidence>